<dbReference type="Pfam" id="PF03881">
    <property type="entry name" value="Fructosamin_kin"/>
    <property type="match status" value="1"/>
</dbReference>
<accession>A0A542ZPB1</accession>
<dbReference type="OrthoDB" id="5291879at2"/>
<comment type="caution">
    <text evidence="2">The sequence shown here is derived from an EMBL/GenBank/DDBJ whole genome shotgun (WGS) entry which is preliminary data.</text>
</comment>
<keyword evidence="1 2" id="KW-0418">Kinase</keyword>
<dbReference type="Gene3D" id="1.10.510.10">
    <property type="entry name" value="Transferase(Phosphotransferase) domain 1"/>
    <property type="match status" value="1"/>
</dbReference>
<protein>
    <submittedName>
        <fullName evidence="2">Fructosamine-3-kinase</fullName>
    </submittedName>
</protein>
<dbReference type="Proteomes" id="UP000315389">
    <property type="component" value="Unassembled WGS sequence"/>
</dbReference>
<dbReference type="AlphaFoldDB" id="A0A542ZPB1"/>
<organism evidence="2 3">
    <name type="scientific">Rarobacter faecitabidus</name>
    <dbReference type="NCBI Taxonomy" id="13243"/>
    <lineage>
        <taxon>Bacteria</taxon>
        <taxon>Bacillati</taxon>
        <taxon>Actinomycetota</taxon>
        <taxon>Actinomycetes</taxon>
        <taxon>Micrococcales</taxon>
        <taxon>Rarobacteraceae</taxon>
        <taxon>Rarobacter</taxon>
    </lineage>
</organism>
<reference evidence="2 3" key="1">
    <citation type="submission" date="2019-06" db="EMBL/GenBank/DDBJ databases">
        <title>Sequencing the genomes of 1000 actinobacteria strains.</title>
        <authorList>
            <person name="Klenk H.-P."/>
        </authorList>
    </citation>
    <scope>NUCLEOTIDE SEQUENCE [LARGE SCALE GENOMIC DNA]</scope>
    <source>
        <strain evidence="2 3">DSM 4813</strain>
    </source>
</reference>
<evidence type="ECO:0000256" key="1">
    <source>
        <dbReference type="PIRNR" id="PIRNR006221"/>
    </source>
</evidence>
<dbReference type="GO" id="GO:0016301">
    <property type="term" value="F:kinase activity"/>
    <property type="evidence" value="ECO:0007669"/>
    <property type="project" value="UniProtKB-UniRule"/>
</dbReference>
<dbReference type="PANTHER" id="PTHR12149">
    <property type="entry name" value="FRUCTOSAMINE 3 KINASE-RELATED PROTEIN"/>
    <property type="match status" value="1"/>
</dbReference>
<dbReference type="PANTHER" id="PTHR12149:SF8">
    <property type="entry name" value="PROTEIN-RIBULOSAMINE 3-KINASE"/>
    <property type="match status" value="1"/>
</dbReference>
<evidence type="ECO:0000313" key="3">
    <source>
        <dbReference type="Proteomes" id="UP000315389"/>
    </source>
</evidence>
<dbReference type="SUPFAM" id="SSF56112">
    <property type="entry name" value="Protein kinase-like (PK-like)"/>
    <property type="match status" value="1"/>
</dbReference>
<sequence>MSNAFVKHASGPDDNLPGEAAGLTWLRDAQADGGAPVVDVLRVGGGELVLNRLSPGPPSPEAATRFGRALAHTHASGAPWWGCPPPEWPGPMWQGSSHSPMASRDEAPATFGEFYARYRVEPFVRRLFDEGAIDSGSRRAFDVLLGRLTAGELDHDQPALVTKNGHAVARLHGDLWTGNAFWAQREGGTEVVLIDPMAYGGHAETDLATLSVFGFDHLSEVYAGYQEASPLADGWRERLDLHRLAIVVLHAAVFGGSYVPKAARLASAYR</sequence>
<dbReference type="InterPro" id="IPR016477">
    <property type="entry name" value="Fructo-/Ketosamine-3-kinase"/>
</dbReference>
<dbReference type="RefSeq" id="WP_142120992.1">
    <property type="nucleotide sequence ID" value="NZ_BAAASV010000002.1"/>
</dbReference>
<name>A0A542ZPB1_RARFA</name>
<gene>
    <name evidence="2" type="ORF">FB461_1683</name>
</gene>
<keyword evidence="3" id="KW-1185">Reference proteome</keyword>
<keyword evidence="1" id="KW-0808">Transferase</keyword>
<proteinExistence type="inferred from homology"/>
<evidence type="ECO:0000313" key="2">
    <source>
        <dbReference type="EMBL" id="TQL62050.1"/>
    </source>
</evidence>
<dbReference type="InterPro" id="IPR011009">
    <property type="entry name" value="Kinase-like_dom_sf"/>
</dbReference>
<comment type="similarity">
    <text evidence="1">Belongs to the fructosamine kinase family.</text>
</comment>
<dbReference type="EMBL" id="VFOS01000002">
    <property type="protein sequence ID" value="TQL62050.1"/>
    <property type="molecule type" value="Genomic_DNA"/>
</dbReference>
<dbReference type="PIRSF" id="PIRSF006221">
    <property type="entry name" value="Ketosamine-3-kinase"/>
    <property type="match status" value="1"/>
</dbReference>
<dbReference type="Gene3D" id="1.20.1270.240">
    <property type="match status" value="1"/>
</dbReference>